<gene>
    <name evidence="2" type="ORF">PV06_06700</name>
</gene>
<evidence type="ECO:0000313" key="3">
    <source>
        <dbReference type="Proteomes" id="UP000053342"/>
    </source>
</evidence>
<feature type="compositionally biased region" description="Polar residues" evidence="1">
    <location>
        <begin position="602"/>
        <end position="611"/>
    </location>
</feature>
<reference evidence="2 3" key="1">
    <citation type="submission" date="2015-01" db="EMBL/GenBank/DDBJ databases">
        <title>The Genome Sequence of Exophiala oligosperma CBS72588.</title>
        <authorList>
            <consortium name="The Broad Institute Genomics Platform"/>
            <person name="Cuomo C."/>
            <person name="de Hoog S."/>
            <person name="Gorbushina A."/>
            <person name="Stielow B."/>
            <person name="Teixiera M."/>
            <person name="Abouelleil A."/>
            <person name="Chapman S.B."/>
            <person name="Priest M."/>
            <person name="Young S.K."/>
            <person name="Wortman J."/>
            <person name="Nusbaum C."/>
            <person name="Birren B."/>
        </authorList>
    </citation>
    <scope>NUCLEOTIDE SEQUENCE [LARGE SCALE GENOMIC DNA]</scope>
    <source>
        <strain evidence="2 3">CBS 72588</strain>
    </source>
</reference>
<dbReference type="GeneID" id="27358774"/>
<name>A0A0D2BUJ3_9EURO</name>
<evidence type="ECO:0000313" key="2">
    <source>
        <dbReference type="EMBL" id="KIW41112.1"/>
    </source>
</evidence>
<proteinExistence type="predicted"/>
<feature type="compositionally biased region" description="Polar residues" evidence="1">
    <location>
        <begin position="373"/>
        <end position="382"/>
    </location>
</feature>
<dbReference type="STRING" id="215243.A0A0D2BUJ3"/>
<dbReference type="RefSeq" id="XP_016261328.1">
    <property type="nucleotide sequence ID" value="XM_016407848.1"/>
</dbReference>
<keyword evidence="3" id="KW-1185">Reference proteome</keyword>
<feature type="region of interest" description="Disordered" evidence="1">
    <location>
        <begin position="141"/>
        <end position="255"/>
    </location>
</feature>
<accession>A0A0D2BUJ3</accession>
<dbReference type="Proteomes" id="UP000053342">
    <property type="component" value="Unassembled WGS sequence"/>
</dbReference>
<dbReference type="OrthoDB" id="5244050at2759"/>
<evidence type="ECO:0000256" key="1">
    <source>
        <dbReference type="SAM" id="MobiDB-lite"/>
    </source>
</evidence>
<feature type="region of interest" description="Disordered" evidence="1">
    <location>
        <begin position="415"/>
        <end position="435"/>
    </location>
</feature>
<feature type="compositionally biased region" description="Low complexity" evidence="1">
    <location>
        <begin position="224"/>
        <end position="235"/>
    </location>
</feature>
<organism evidence="2 3">
    <name type="scientific">Exophiala oligosperma</name>
    <dbReference type="NCBI Taxonomy" id="215243"/>
    <lineage>
        <taxon>Eukaryota</taxon>
        <taxon>Fungi</taxon>
        <taxon>Dikarya</taxon>
        <taxon>Ascomycota</taxon>
        <taxon>Pezizomycotina</taxon>
        <taxon>Eurotiomycetes</taxon>
        <taxon>Chaetothyriomycetidae</taxon>
        <taxon>Chaetothyriales</taxon>
        <taxon>Herpotrichiellaceae</taxon>
        <taxon>Exophiala</taxon>
    </lineage>
</organism>
<feature type="region of interest" description="Disordered" evidence="1">
    <location>
        <begin position="1"/>
        <end position="38"/>
    </location>
</feature>
<feature type="region of interest" description="Disordered" evidence="1">
    <location>
        <begin position="619"/>
        <end position="638"/>
    </location>
</feature>
<sequence length="750" mass="82088">MGSGPRFRFPGSLKRTKSSATEQSWKTNTGKREHKAQNILGISEAALNTARNESVSSSNTAKVPTLSFSDATTELGSSHAATEKPDVIPELKLKASSVLLHEEFCISAERAASIHSKRPKPHRSSSTLNSHYEAQKMPLAISQQTSDSSRRDGALRKGSPIVIRSATAEKEPLRQLRLFRSTKHRDKSGSKKLSKQKSASTASPPRSLADGQSSTKSTEHPRESVSAQSSRGSVSYRGSNYHREHAPRPTPNFSMVNVKHPTSYLTHSDGPVETSHLKLNIRRPKAGAKHWFDGLEGDSSEDESVHEPEFQPSFVDGMESAFEDGRIGLVSKDSARMSTFVPDTSDGCANLDSDPSASSSSRHMLPASAIPPRTSTLNTKSSRSTLSQELFRSHSNQRIPAAASKTLASSDLHTTSVLDLSSSEDEENRVEPERERLPQLRDSIALESLMESDIVVGTAKAIETNQNSSIKATPSLRRVARNVSKRNAKTSTKAISRPSNIRQSYFSDVSSQRTIEEHDLLTSFPATPTESRRTSFQGSCLSDNASIESRRMISVTKHEESLLAAMRLRSTGVPQHAKRSSDPRLRLLRDLDKRSRSRQIPAGSTTNETARVNVSSQEALNHSDANSDQASCTTFQTGRSADPSIRFSMASFQTETSLGHGSEMSFLASPGFVPLANVTNGANRLSRATFFSTSTSDSRDTSSTRREHNYRAALEKLSSIPPRDDIPSQEFIEWPYHGWEAKSTTLATAH</sequence>
<feature type="region of interest" description="Disordered" evidence="1">
    <location>
        <begin position="591"/>
        <end position="611"/>
    </location>
</feature>
<feature type="compositionally biased region" description="Low complexity" evidence="1">
    <location>
        <begin position="352"/>
        <end position="361"/>
    </location>
</feature>
<dbReference type="AlphaFoldDB" id="A0A0D2BUJ3"/>
<feature type="compositionally biased region" description="Polar residues" evidence="1">
    <location>
        <begin position="18"/>
        <end position="28"/>
    </location>
</feature>
<protein>
    <submittedName>
        <fullName evidence="2">Uncharacterized protein</fullName>
    </submittedName>
</protein>
<feature type="compositionally biased region" description="Basic residues" evidence="1">
    <location>
        <begin position="180"/>
        <end position="195"/>
    </location>
</feature>
<dbReference type="HOGENOM" id="CLU_372559_0_0_1"/>
<dbReference type="VEuPathDB" id="FungiDB:PV06_06700"/>
<feature type="region of interest" description="Disordered" evidence="1">
    <location>
        <begin position="344"/>
        <end position="382"/>
    </location>
</feature>
<dbReference type="EMBL" id="KN847337">
    <property type="protein sequence ID" value="KIW41112.1"/>
    <property type="molecule type" value="Genomic_DNA"/>
</dbReference>